<comment type="caution">
    <text evidence="1">The sequence shown here is derived from an EMBL/GenBank/DDBJ whole genome shotgun (WGS) entry which is preliminary data.</text>
</comment>
<reference evidence="1 2" key="1">
    <citation type="submission" date="2024-09" db="EMBL/GenBank/DDBJ databases">
        <authorList>
            <person name="Sun Q."/>
            <person name="Mori K."/>
        </authorList>
    </citation>
    <scope>NUCLEOTIDE SEQUENCE [LARGE SCALE GENOMIC DNA]</scope>
    <source>
        <strain evidence="1 2">JCM 13503</strain>
    </source>
</reference>
<evidence type="ECO:0000313" key="2">
    <source>
        <dbReference type="Proteomes" id="UP001589733"/>
    </source>
</evidence>
<dbReference type="EMBL" id="JBHLYR010000020">
    <property type="protein sequence ID" value="MFB9991558.1"/>
    <property type="molecule type" value="Genomic_DNA"/>
</dbReference>
<evidence type="ECO:0000313" key="1">
    <source>
        <dbReference type="EMBL" id="MFB9991558.1"/>
    </source>
</evidence>
<proteinExistence type="predicted"/>
<dbReference type="Proteomes" id="UP001589733">
    <property type="component" value="Unassembled WGS sequence"/>
</dbReference>
<keyword evidence="2" id="KW-1185">Reference proteome</keyword>
<evidence type="ECO:0008006" key="3">
    <source>
        <dbReference type="Google" id="ProtNLM"/>
    </source>
</evidence>
<protein>
    <recommendedName>
        <fullName evidence="3">Transposase</fullName>
    </recommendedName>
</protein>
<organism evidence="1 2">
    <name type="scientific">Deinococcus oregonensis</name>
    <dbReference type="NCBI Taxonomy" id="1805970"/>
    <lineage>
        <taxon>Bacteria</taxon>
        <taxon>Thermotogati</taxon>
        <taxon>Deinococcota</taxon>
        <taxon>Deinococci</taxon>
        <taxon>Deinococcales</taxon>
        <taxon>Deinococcaceae</taxon>
        <taxon>Deinococcus</taxon>
    </lineage>
</organism>
<sequence>MRFPALGGSPQALEVLSESAQQALWKRLTSISQKDLVRLLCTELSAHINPSIIAKSAALKFTSSSKGTSTVRPASTGLDTHIIRQV</sequence>
<accession>A0ABV6AVN4</accession>
<dbReference type="RefSeq" id="WP_380006792.1">
    <property type="nucleotide sequence ID" value="NZ_JBHLYR010000020.1"/>
</dbReference>
<name>A0ABV6AVN4_9DEIO</name>
<gene>
    <name evidence="1" type="ORF">ACFFLM_06200</name>
</gene>